<dbReference type="Pfam" id="PF13761">
    <property type="entry name" value="DUF4166"/>
    <property type="match status" value="1"/>
</dbReference>
<sequence>MSSTLFQKLLGAPFFRLPDSVRALHSVRGEGRYAGRATIARGRNPLARLCAAIAGLPPSANDVPTTVDFRTDAAGETWQRSFGGHPLRSRLRARDGLLRERVGPVQFRFALHVSDGAIWWQTVGVRLFGVLPLPVSWFADVRCREREHEGRYEFLVEASLPLIGPLIRYEGWLEPA</sequence>
<dbReference type="Proteomes" id="UP000308707">
    <property type="component" value="Unassembled WGS sequence"/>
</dbReference>
<evidence type="ECO:0000313" key="3">
    <source>
        <dbReference type="Proteomes" id="UP000308707"/>
    </source>
</evidence>
<name>A0A4V5ZQU8_9GAMM</name>
<comment type="caution">
    <text evidence="2">The sequence shown here is derived from an EMBL/GenBank/DDBJ whole genome shotgun (WGS) entry which is preliminary data.</text>
</comment>
<proteinExistence type="predicted"/>
<dbReference type="RefSeq" id="WP_137266376.1">
    <property type="nucleotide sequence ID" value="NZ_SZUA01000001.1"/>
</dbReference>
<dbReference type="OrthoDB" id="528778at2"/>
<dbReference type="EMBL" id="SZUA01000001">
    <property type="protein sequence ID" value="TKR34173.1"/>
    <property type="molecule type" value="Genomic_DNA"/>
</dbReference>
<feature type="domain" description="DUF4166" evidence="1">
    <location>
        <begin position="17"/>
        <end position="173"/>
    </location>
</feature>
<evidence type="ECO:0000313" key="2">
    <source>
        <dbReference type="EMBL" id="TKR34173.1"/>
    </source>
</evidence>
<reference evidence="2 3" key="1">
    <citation type="submission" date="2019-04" db="EMBL/GenBank/DDBJ databases">
        <title>Reference strain of H23.</title>
        <authorList>
            <person name="Luo X."/>
        </authorList>
    </citation>
    <scope>NUCLEOTIDE SEQUENCE [LARGE SCALE GENOMIC DNA]</scope>
    <source>
        <strain evidence="2 3">H23</strain>
    </source>
</reference>
<protein>
    <submittedName>
        <fullName evidence="2">DUF4166 domain-containing protein</fullName>
    </submittedName>
</protein>
<accession>A0A4V5ZQU8</accession>
<gene>
    <name evidence="2" type="ORF">FCE95_07890</name>
</gene>
<evidence type="ECO:0000259" key="1">
    <source>
        <dbReference type="Pfam" id="PF13761"/>
    </source>
</evidence>
<keyword evidence="3" id="KW-1185">Reference proteome</keyword>
<dbReference type="InterPro" id="IPR025311">
    <property type="entry name" value="DUF4166"/>
</dbReference>
<organism evidence="2 3">
    <name type="scientific">Luteimonas gilva</name>
    <dbReference type="NCBI Taxonomy" id="2572684"/>
    <lineage>
        <taxon>Bacteria</taxon>
        <taxon>Pseudomonadati</taxon>
        <taxon>Pseudomonadota</taxon>
        <taxon>Gammaproteobacteria</taxon>
        <taxon>Lysobacterales</taxon>
        <taxon>Lysobacteraceae</taxon>
        <taxon>Luteimonas</taxon>
    </lineage>
</organism>
<dbReference type="AlphaFoldDB" id="A0A4V5ZQU8"/>